<feature type="transmembrane region" description="Helical" evidence="1">
    <location>
        <begin position="62"/>
        <end position="86"/>
    </location>
</feature>
<name>A0AAV5GUH1_9BASI</name>
<keyword evidence="1" id="KW-0472">Membrane</keyword>
<evidence type="ECO:0000256" key="1">
    <source>
        <dbReference type="SAM" id="Phobius"/>
    </source>
</evidence>
<accession>A0AAV5GUH1</accession>
<protein>
    <submittedName>
        <fullName evidence="2">Uncharacterized protein</fullName>
    </submittedName>
</protein>
<reference evidence="2 3" key="1">
    <citation type="submission" date="2021-12" db="EMBL/GenBank/DDBJ databases">
        <title>High titer production of polyol ester of fatty acids by Rhodotorula paludigena BS15 towards product separation-free biomass refinery.</title>
        <authorList>
            <person name="Mano J."/>
            <person name="Ono H."/>
            <person name="Tanaka T."/>
            <person name="Naito K."/>
            <person name="Sushida H."/>
            <person name="Ike M."/>
            <person name="Tokuyasu K."/>
            <person name="Kitaoka M."/>
        </authorList>
    </citation>
    <scope>NUCLEOTIDE SEQUENCE [LARGE SCALE GENOMIC DNA]</scope>
    <source>
        <strain evidence="2 3">BS15</strain>
    </source>
</reference>
<dbReference type="AlphaFoldDB" id="A0AAV5GUH1"/>
<keyword evidence="1" id="KW-1133">Transmembrane helix</keyword>
<dbReference type="Proteomes" id="UP001342314">
    <property type="component" value="Unassembled WGS sequence"/>
</dbReference>
<dbReference type="EMBL" id="BQKY01000013">
    <property type="protein sequence ID" value="GJN93161.1"/>
    <property type="molecule type" value="Genomic_DNA"/>
</dbReference>
<proteinExistence type="predicted"/>
<comment type="caution">
    <text evidence="2">The sequence shown here is derived from an EMBL/GenBank/DDBJ whole genome shotgun (WGS) entry which is preliminary data.</text>
</comment>
<keyword evidence="3" id="KW-1185">Reference proteome</keyword>
<keyword evidence="1" id="KW-0812">Transmembrane</keyword>
<sequence>MTSPTSLPEASVLGYRPFPFSLLTQDGFARPEAPTTTAARSIPTTIISEPHLASEHSTKTGVLTIVLPVLFGSLLVLGLAIALFTWGAHRSRSKRGAQPALLRRKCSSGSRGSTATTGSAYWGSGQMREAVYPVELDEVDRQTLHSLTVNDDFARVRYAETFKTRDLPRKPPPAYEP</sequence>
<gene>
    <name evidence="2" type="ORF">Rhopal_006208-T1</name>
</gene>
<evidence type="ECO:0000313" key="3">
    <source>
        <dbReference type="Proteomes" id="UP001342314"/>
    </source>
</evidence>
<evidence type="ECO:0000313" key="2">
    <source>
        <dbReference type="EMBL" id="GJN93161.1"/>
    </source>
</evidence>
<organism evidence="2 3">
    <name type="scientific">Rhodotorula paludigena</name>
    <dbReference type="NCBI Taxonomy" id="86838"/>
    <lineage>
        <taxon>Eukaryota</taxon>
        <taxon>Fungi</taxon>
        <taxon>Dikarya</taxon>
        <taxon>Basidiomycota</taxon>
        <taxon>Pucciniomycotina</taxon>
        <taxon>Microbotryomycetes</taxon>
        <taxon>Sporidiobolales</taxon>
        <taxon>Sporidiobolaceae</taxon>
        <taxon>Rhodotorula</taxon>
    </lineage>
</organism>